<evidence type="ECO:0000313" key="4">
    <source>
        <dbReference type="Proteomes" id="UP000011087"/>
    </source>
</evidence>
<dbReference type="AlphaFoldDB" id="L1IRF9"/>
<dbReference type="EMBL" id="JH993045">
    <property type="protein sequence ID" value="EKX38813.1"/>
    <property type="molecule type" value="Genomic_DNA"/>
</dbReference>
<proteinExistence type="predicted"/>
<dbReference type="PaxDb" id="55529-EKX38813"/>
<dbReference type="KEGG" id="gtt:GUITHDRAFT_165129"/>
<feature type="compositionally biased region" description="Basic and acidic residues" evidence="1">
    <location>
        <begin position="39"/>
        <end position="62"/>
    </location>
</feature>
<keyword evidence="4" id="KW-1185">Reference proteome</keyword>
<reference evidence="2 4" key="1">
    <citation type="journal article" date="2012" name="Nature">
        <title>Algal genomes reveal evolutionary mosaicism and the fate of nucleomorphs.</title>
        <authorList>
            <consortium name="DOE Joint Genome Institute"/>
            <person name="Curtis B.A."/>
            <person name="Tanifuji G."/>
            <person name="Burki F."/>
            <person name="Gruber A."/>
            <person name="Irimia M."/>
            <person name="Maruyama S."/>
            <person name="Arias M.C."/>
            <person name="Ball S.G."/>
            <person name="Gile G.H."/>
            <person name="Hirakawa Y."/>
            <person name="Hopkins J.F."/>
            <person name="Kuo A."/>
            <person name="Rensing S.A."/>
            <person name="Schmutz J."/>
            <person name="Symeonidi A."/>
            <person name="Elias M."/>
            <person name="Eveleigh R.J."/>
            <person name="Herman E.K."/>
            <person name="Klute M.J."/>
            <person name="Nakayama T."/>
            <person name="Obornik M."/>
            <person name="Reyes-Prieto A."/>
            <person name="Armbrust E.V."/>
            <person name="Aves S.J."/>
            <person name="Beiko R.G."/>
            <person name="Coutinho P."/>
            <person name="Dacks J.B."/>
            <person name="Durnford D.G."/>
            <person name="Fast N.M."/>
            <person name="Green B.R."/>
            <person name="Grisdale C.J."/>
            <person name="Hempel F."/>
            <person name="Henrissat B."/>
            <person name="Hoppner M.P."/>
            <person name="Ishida K."/>
            <person name="Kim E."/>
            <person name="Koreny L."/>
            <person name="Kroth P.G."/>
            <person name="Liu Y."/>
            <person name="Malik S.B."/>
            <person name="Maier U.G."/>
            <person name="McRose D."/>
            <person name="Mock T."/>
            <person name="Neilson J.A."/>
            <person name="Onodera N.T."/>
            <person name="Poole A.M."/>
            <person name="Pritham E.J."/>
            <person name="Richards T.A."/>
            <person name="Rocap G."/>
            <person name="Roy S.W."/>
            <person name="Sarai C."/>
            <person name="Schaack S."/>
            <person name="Shirato S."/>
            <person name="Slamovits C.H."/>
            <person name="Spencer D.F."/>
            <person name="Suzuki S."/>
            <person name="Worden A.Z."/>
            <person name="Zauner S."/>
            <person name="Barry K."/>
            <person name="Bell C."/>
            <person name="Bharti A.K."/>
            <person name="Crow J.A."/>
            <person name="Grimwood J."/>
            <person name="Kramer R."/>
            <person name="Lindquist E."/>
            <person name="Lucas S."/>
            <person name="Salamov A."/>
            <person name="McFadden G.I."/>
            <person name="Lane C.E."/>
            <person name="Keeling P.J."/>
            <person name="Gray M.W."/>
            <person name="Grigoriev I.V."/>
            <person name="Archibald J.M."/>
        </authorList>
    </citation>
    <scope>NUCLEOTIDE SEQUENCE</scope>
    <source>
        <strain evidence="2 4">CCMP2712</strain>
    </source>
</reference>
<reference evidence="4" key="2">
    <citation type="submission" date="2012-11" db="EMBL/GenBank/DDBJ databases">
        <authorList>
            <person name="Kuo A."/>
            <person name="Curtis B.A."/>
            <person name="Tanifuji G."/>
            <person name="Burki F."/>
            <person name="Gruber A."/>
            <person name="Irimia M."/>
            <person name="Maruyama S."/>
            <person name="Arias M.C."/>
            <person name="Ball S.G."/>
            <person name="Gile G.H."/>
            <person name="Hirakawa Y."/>
            <person name="Hopkins J.F."/>
            <person name="Rensing S.A."/>
            <person name="Schmutz J."/>
            <person name="Symeonidi A."/>
            <person name="Elias M."/>
            <person name="Eveleigh R.J."/>
            <person name="Herman E.K."/>
            <person name="Klute M.J."/>
            <person name="Nakayama T."/>
            <person name="Obornik M."/>
            <person name="Reyes-Prieto A."/>
            <person name="Armbrust E.V."/>
            <person name="Aves S.J."/>
            <person name="Beiko R.G."/>
            <person name="Coutinho P."/>
            <person name="Dacks J.B."/>
            <person name="Durnford D.G."/>
            <person name="Fast N.M."/>
            <person name="Green B.R."/>
            <person name="Grisdale C."/>
            <person name="Hempe F."/>
            <person name="Henrissat B."/>
            <person name="Hoppner M.P."/>
            <person name="Ishida K.-I."/>
            <person name="Kim E."/>
            <person name="Koreny L."/>
            <person name="Kroth P.G."/>
            <person name="Liu Y."/>
            <person name="Malik S.-B."/>
            <person name="Maier U.G."/>
            <person name="McRose D."/>
            <person name="Mock T."/>
            <person name="Neilson J.A."/>
            <person name="Onodera N.T."/>
            <person name="Poole A.M."/>
            <person name="Pritham E.J."/>
            <person name="Richards T.A."/>
            <person name="Rocap G."/>
            <person name="Roy S.W."/>
            <person name="Sarai C."/>
            <person name="Schaack S."/>
            <person name="Shirato S."/>
            <person name="Slamovits C.H."/>
            <person name="Spencer D.F."/>
            <person name="Suzuki S."/>
            <person name="Worden A.Z."/>
            <person name="Zauner S."/>
            <person name="Barry K."/>
            <person name="Bell C."/>
            <person name="Bharti A.K."/>
            <person name="Crow J.A."/>
            <person name="Grimwood J."/>
            <person name="Kramer R."/>
            <person name="Lindquist E."/>
            <person name="Lucas S."/>
            <person name="Salamov A."/>
            <person name="McFadden G.I."/>
            <person name="Lane C.E."/>
            <person name="Keeling P.J."/>
            <person name="Gray M.W."/>
            <person name="Grigoriev I.V."/>
            <person name="Archibald J.M."/>
        </authorList>
    </citation>
    <scope>NUCLEOTIDE SEQUENCE</scope>
    <source>
        <strain evidence="4">CCMP2712</strain>
    </source>
</reference>
<evidence type="ECO:0000256" key="1">
    <source>
        <dbReference type="SAM" id="MobiDB-lite"/>
    </source>
</evidence>
<gene>
    <name evidence="2" type="ORF">GUITHDRAFT_165129</name>
</gene>
<accession>L1IRF9</accession>
<feature type="region of interest" description="Disordered" evidence="1">
    <location>
        <begin position="1"/>
        <end position="80"/>
    </location>
</feature>
<sequence length="302" mass="33567">MHGEQQGQALPSHSQHSHGSRKRKRRVRLTISGVNEVSIDFKEPEASAERGQPRDSQARELREEEEEEAEHEGIRRRADCAEHELPGLIDSGGHRSGAGNDKKRIFAIRFNGVENQHGPSMSDHMEEKMRYKGYFDMRNQKLRENQHSSIGSTTFHLTTKQHKMGKVGVEGSHASIYRKLCKEKICNEEKKEVNPKNAPHDRESQAGAGAGAGAGESNKVYEAPPIFAGVVAYLDGRTGRYSALHLTKLVQLHGKVQTSLAYQRVEQDCTTGGECNISLGKRTVTHVICENLCGDESETLTC</sequence>
<protein>
    <recommendedName>
        <fullName evidence="5">BRCT domain-containing protein</fullName>
    </recommendedName>
</protein>
<dbReference type="HOGENOM" id="CLU_922713_0_0_1"/>
<feature type="compositionally biased region" description="Basic residues" evidence="1">
    <location>
        <begin position="15"/>
        <end position="28"/>
    </location>
</feature>
<dbReference type="Proteomes" id="UP000011087">
    <property type="component" value="Unassembled WGS sequence"/>
</dbReference>
<organism evidence="2">
    <name type="scientific">Guillardia theta (strain CCMP2712)</name>
    <name type="common">Cryptophyte</name>
    <dbReference type="NCBI Taxonomy" id="905079"/>
    <lineage>
        <taxon>Eukaryota</taxon>
        <taxon>Cryptophyceae</taxon>
        <taxon>Pyrenomonadales</taxon>
        <taxon>Geminigeraceae</taxon>
        <taxon>Guillardia</taxon>
    </lineage>
</organism>
<name>L1IRF9_GUITC</name>
<evidence type="ECO:0000313" key="3">
    <source>
        <dbReference type="EnsemblProtists" id="EKX38813"/>
    </source>
</evidence>
<feature type="compositionally biased region" description="Basic and acidic residues" evidence="1">
    <location>
        <begin position="71"/>
        <end position="80"/>
    </location>
</feature>
<reference evidence="3" key="3">
    <citation type="submission" date="2016-03" db="UniProtKB">
        <authorList>
            <consortium name="EnsemblProtists"/>
        </authorList>
    </citation>
    <scope>IDENTIFICATION</scope>
</reference>
<feature type="region of interest" description="Disordered" evidence="1">
    <location>
        <begin position="190"/>
        <end position="215"/>
    </location>
</feature>
<dbReference type="RefSeq" id="XP_005825793.1">
    <property type="nucleotide sequence ID" value="XM_005825736.1"/>
</dbReference>
<feature type="compositionally biased region" description="Basic and acidic residues" evidence="1">
    <location>
        <begin position="190"/>
        <end position="204"/>
    </location>
</feature>
<evidence type="ECO:0008006" key="5">
    <source>
        <dbReference type="Google" id="ProtNLM"/>
    </source>
</evidence>
<feature type="compositionally biased region" description="Polar residues" evidence="1">
    <location>
        <begin position="1"/>
        <end position="14"/>
    </location>
</feature>
<dbReference type="EnsemblProtists" id="EKX38813">
    <property type="protein sequence ID" value="EKX38813"/>
    <property type="gene ID" value="GUITHDRAFT_165129"/>
</dbReference>
<evidence type="ECO:0000313" key="2">
    <source>
        <dbReference type="EMBL" id="EKX38813.1"/>
    </source>
</evidence>
<dbReference type="GeneID" id="17295502"/>